<evidence type="ECO:0000256" key="1">
    <source>
        <dbReference type="ARBA" id="ARBA00022679"/>
    </source>
</evidence>
<dbReference type="GO" id="GO:0008168">
    <property type="term" value="F:methyltransferase activity"/>
    <property type="evidence" value="ECO:0007669"/>
    <property type="project" value="UniProtKB-KW"/>
</dbReference>
<dbReference type="InterPro" id="IPR029063">
    <property type="entry name" value="SAM-dependent_MTases_sf"/>
</dbReference>
<dbReference type="PANTHER" id="PTHR43861:SF3">
    <property type="entry name" value="PUTATIVE (AFU_ORTHOLOGUE AFUA_2G14390)-RELATED"/>
    <property type="match status" value="1"/>
</dbReference>
<keyword evidence="1" id="KW-0808">Transferase</keyword>
<gene>
    <name evidence="2" type="ORF">NKI27_13905</name>
</gene>
<dbReference type="Pfam" id="PF13489">
    <property type="entry name" value="Methyltransf_23"/>
    <property type="match status" value="1"/>
</dbReference>
<dbReference type="Proteomes" id="UP001163739">
    <property type="component" value="Chromosome"/>
</dbReference>
<dbReference type="SUPFAM" id="SSF53335">
    <property type="entry name" value="S-adenosyl-L-methionine-dependent methyltransferases"/>
    <property type="match status" value="1"/>
</dbReference>
<evidence type="ECO:0000313" key="2">
    <source>
        <dbReference type="EMBL" id="UZE95154.1"/>
    </source>
</evidence>
<keyword evidence="2" id="KW-0489">Methyltransferase</keyword>
<accession>A0ABY6MZA9</accession>
<sequence>MRNEEPTIELELVPCDFCKSTDFKVQYSKPDLYTWFSSYEFNVVKCDNCQLVYVNPRPTMKSMTSYYPPKYFSKRDTDIANKRYMQQLKYLPSLNNEKILDIGCAKGDFLAFLGKRFPNLNLHGCDAFNDKVAHPNIEFCNAELSNAGYPASCFDLVTAWAVFEHLHFPSKYFEELGRILKPKGKFIFLVPNANSLYGKKSYREDLPRHLHHFSRNTVEKYANRYGLSLTNIHYTNDVFNGKGKGLFYYSLARLANISWKQIRNKDLSLFEKIILKIGRALDYVTFLTDWEAKLKRSGVMIIELQKQ</sequence>
<organism evidence="2 3">
    <name type="scientific">Alkalimarinus alittae</name>
    <dbReference type="NCBI Taxonomy" id="2961619"/>
    <lineage>
        <taxon>Bacteria</taxon>
        <taxon>Pseudomonadati</taxon>
        <taxon>Pseudomonadota</taxon>
        <taxon>Gammaproteobacteria</taxon>
        <taxon>Alteromonadales</taxon>
        <taxon>Alteromonadaceae</taxon>
        <taxon>Alkalimarinus</taxon>
    </lineage>
</organism>
<dbReference type="CDD" id="cd02440">
    <property type="entry name" value="AdoMet_MTases"/>
    <property type="match status" value="1"/>
</dbReference>
<protein>
    <submittedName>
        <fullName evidence="2">Class I SAM-dependent methyltransferase</fullName>
    </submittedName>
</protein>
<reference evidence="2" key="1">
    <citation type="submission" date="2022-06" db="EMBL/GenBank/DDBJ databases">
        <title>Alkalimarinus sp. nov., isolated from gut of a Alitta virens.</title>
        <authorList>
            <person name="Yang A.I."/>
            <person name="Shin N.-R."/>
        </authorList>
    </citation>
    <scope>NUCLEOTIDE SEQUENCE</scope>
    <source>
        <strain evidence="2">A2M4</strain>
    </source>
</reference>
<dbReference type="Gene3D" id="3.40.50.150">
    <property type="entry name" value="Vaccinia Virus protein VP39"/>
    <property type="match status" value="1"/>
</dbReference>
<keyword evidence="3" id="KW-1185">Reference proteome</keyword>
<dbReference type="GO" id="GO:0032259">
    <property type="term" value="P:methylation"/>
    <property type="evidence" value="ECO:0007669"/>
    <property type="project" value="UniProtKB-KW"/>
</dbReference>
<dbReference type="RefSeq" id="WP_265046643.1">
    <property type="nucleotide sequence ID" value="NZ_CP100390.1"/>
</dbReference>
<proteinExistence type="predicted"/>
<dbReference type="EMBL" id="CP100390">
    <property type="protein sequence ID" value="UZE95154.1"/>
    <property type="molecule type" value="Genomic_DNA"/>
</dbReference>
<dbReference type="PANTHER" id="PTHR43861">
    <property type="entry name" value="TRANS-ACONITATE 2-METHYLTRANSFERASE-RELATED"/>
    <property type="match status" value="1"/>
</dbReference>
<name>A0ABY6MZA9_9ALTE</name>
<evidence type="ECO:0000313" key="3">
    <source>
        <dbReference type="Proteomes" id="UP001163739"/>
    </source>
</evidence>